<comment type="caution">
    <text evidence="1">The sequence shown here is derived from an EMBL/GenBank/DDBJ whole genome shotgun (WGS) entry which is preliminary data.</text>
</comment>
<evidence type="ECO:0008006" key="3">
    <source>
        <dbReference type="Google" id="ProtNLM"/>
    </source>
</evidence>
<dbReference type="PANTHER" id="PTHR33055:SF3">
    <property type="entry name" value="PUTATIVE TRANSPOSASE FOR IS117-RELATED"/>
    <property type="match status" value="1"/>
</dbReference>
<accession>A0AAE2VE16</accession>
<dbReference type="EMBL" id="JAENIG010000045">
    <property type="protein sequence ID" value="MBK1856616.1"/>
    <property type="molecule type" value="Genomic_DNA"/>
</dbReference>
<dbReference type="PANTHER" id="PTHR33055">
    <property type="entry name" value="TRANSPOSASE FOR INSERTION SEQUENCE ELEMENT IS1111A"/>
    <property type="match status" value="1"/>
</dbReference>
<dbReference type="InterPro" id="IPR047650">
    <property type="entry name" value="Transpos_IS110"/>
</dbReference>
<protein>
    <recommendedName>
        <fullName evidence="3">IS110 family transposase</fullName>
    </recommendedName>
</protein>
<feature type="non-terminal residue" evidence="1">
    <location>
        <position position="1"/>
    </location>
</feature>
<dbReference type="Proteomes" id="UP000634206">
    <property type="component" value="Unassembled WGS sequence"/>
</dbReference>
<reference evidence="1" key="1">
    <citation type="submission" date="2021-01" db="EMBL/GenBank/DDBJ databases">
        <title>Modified the classification status of verrucomicrobia.</title>
        <authorList>
            <person name="Feng X."/>
        </authorList>
    </citation>
    <scope>NUCLEOTIDE SEQUENCE</scope>
    <source>
        <strain evidence="1">5K15</strain>
    </source>
</reference>
<keyword evidence="2" id="KW-1185">Reference proteome</keyword>
<organism evidence="1 2">
    <name type="scientific">Oceaniferula flava</name>
    <dbReference type="NCBI Taxonomy" id="2800421"/>
    <lineage>
        <taxon>Bacteria</taxon>
        <taxon>Pseudomonadati</taxon>
        <taxon>Verrucomicrobiota</taxon>
        <taxon>Verrucomicrobiia</taxon>
        <taxon>Verrucomicrobiales</taxon>
        <taxon>Verrucomicrobiaceae</taxon>
        <taxon>Oceaniferula</taxon>
    </lineage>
</organism>
<name>A0AAE2VE16_9BACT</name>
<evidence type="ECO:0000313" key="2">
    <source>
        <dbReference type="Proteomes" id="UP000634206"/>
    </source>
</evidence>
<proteinExistence type="predicted"/>
<gene>
    <name evidence="1" type="ORF">JIN83_16735</name>
</gene>
<dbReference type="AlphaFoldDB" id="A0AAE2VE16"/>
<evidence type="ECO:0000313" key="1">
    <source>
        <dbReference type="EMBL" id="MBK1856616.1"/>
    </source>
</evidence>
<sequence length="140" mass="15573">RMLAKLARVDPELLHPVKHGSEQAQQDLVLIKLRDTLVRQRVDIVTSIRFTLKSLGIRLKSPNSAAFANYARKALCEHPEILSRVAPALAALDGLNASVKEYDRQIEATSREKYPQTAKLRQIAGVGPITALCFVLTMEE</sequence>
<feature type="non-terminal residue" evidence="1">
    <location>
        <position position="140"/>
    </location>
</feature>